<reference evidence="1" key="1">
    <citation type="journal article" date="2015" name="Nature">
        <title>Complex archaea that bridge the gap between prokaryotes and eukaryotes.</title>
        <authorList>
            <person name="Spang A."/>
            <person name="Saw J.H."/>
            <person name="Jorgensen S.L."/>
            <person name="Zaremba-Niedzwiedzka K."/>
            <person name="Martijn J."/>
            <person name="Lind A.E."/>
            <person name="van Eijk R."/>
            <person name="Schleper C."/>
            <person name="Guy L."/>
            <person name="Ettema T.J."/>
        </authorList>
    </citation>
    <scope>NUCLEOTIDE SEQUENCE</scope>
</reference>
<sequence>MDGGESKEDFLMSVMAIVVNFDEYHCTECGRKAFDVLSDKYACRGCGNFMSADDLRAGNPLPEGS</sequence>
<evidence type="ECO:0000313" key="1">
    <source>
        <dbReference type="EMBL" id="KKN47919.1"/>
    </source>
</evidence>
<organism evidence="1">
    <name type="scientific">marine sediment metagenome</name>
    <dbReference type="NCBI Taxonomy" id="412755"/>
    <lineage>
        <taxon>unclassified sequences</taxon>
        <taxon>metagenomes</taxon>
        <taxon>ecological metagenomes</taxon>
    </lineage>
</organism>
<comment type="caution">
    <text evidence="1">The sequence shown here is derived from an EMBL/GenBank/DDBJ whole genome shotgun (WGS) entry which is preliminary data.</text>
</comment>
<protein>
    <submittedName>
        <fullName evidence="1">Uncharacterized protein</fullName>
    </submittedName>
</protein>
<dbReference type="AlphaFoldDB" id="A0A0F9QZG7"/>
<dbReference type="EMBL" id="LAZR01001250">
    <property type="protein sequence ID" value="KKN47919.1"/>
    <property type="molecule type" value="Genomic_DNA"/>
</dbReference>
<name>A0A0F9QZG7_9ZZZZ</name>
<accession>A0A0F9QZG7</accession>
<gene>
    <name evidence="1" type="ORF">LCGC14_0658180</name>
</gene>
<proteinExistence type="predicted"/>